<protein>
    <recommendedName>
        <fullName evidence="3">DNA-binding protein</fullName>
    </recommendedName>
</protein>
<keyword evidence="2" id="KW-1185">Reference proteome</keyword>
<evidence type="ECO:0000313" key="2">
    <source>
        <dbReference type="Proteomes" id="UP000249177"/>
    </source>
</evidence>
<dbReference type="RefSeq" id="WP_111409029.1">
    <property type="nucleotide sequence ID" value="NZ_QKXH01000002.1"/>
</dbReference>
<sequence>MKNEQTKLKAEGNINLMHLQNQIIEQYLNTKEAMIVLGIKSQTTIGKYETEGKLKAYRPFSNRKRYKLSELLKIQSKR</sequence>
<dbReference type="AlphaFoldDB" id="A0A2W7UNJ4"/>
<dbReference type="Proteomes" id="UP000249177">
    <property type="component" value="Unassembled WGS sequence"/>
</dbReference>
<dbReference type="EMBL" id="QKXH01000002">
    <property type="protein sequence ID" value="PZX94935.1"/>
    <property type="molecule type" value="Genomic_DNA"/>
</dbReference>
<proteinExistence type="predicted"/>
<accession>A0A2W7UNJ4</accession>
<organism evidence="1 2">
    <name type="scientific">Flavobacterium aquariorum</name>
    <dbReference type="NCBI Taxonomy" id="2217670"/>
    <lineage>
        <taxon>Bacteria</taxon>
        <taxon>Pseudomonadati</taxon>
        <taxon>Bacteroidota</taxon>
        <taxon>Flavobacteriia</taxon>
        <taxon>Flavobacteriales</taxon>
        <taxon>Flavobacteriaceae</taxon>
        <taxon>Flavobacterium</taxon>
    </lineage>
</organism>
<comment type="caution">
    <text evidence="1">The sequence shown here is derived from an EMBL/GenBank/DDBJ whole genome shotgun (WGS) entry which is preliminary data.</text>
</comment>
<name>A0A2W7UNJ4_9FLAO</name>
<dbReference type="OrthoDB" id="1372720at2"/>
<evidence type="ECO:0000313" key="1">
    <source>
        <dbReference type="EMBL" id="PZX94935.1"/>
    </source>
</evidence>
<evidence type="ECO:0008006" key="3">
    <source>
        <dbReference type="Google" id="ProtNLM"/>
    </source>
</evidence>
<reference evidence="1 2" key="1">
    <citation type="submission" date="2018-06" db="EMBL/GenBank/DDBJ databases">
        <title>Flavobacterium sp IMCC34762, genome.</title>
        <authorList>
            <person name="Joung Y."/>
            <person name="Cho J."/>
            <person name="Song J."/>
        </authorList>
    </citation>
    <scope>NUCLEOTIDE SEQUENCE [LARGE SCALE GENOMIC DNA]</scope>
    <source>
        <strain evidence="1 2">IMCC34762</strain>
    </source>
</reference>
<gene>
    <name evidence="1" type="ORF">DOS84_05140</name>
</gene>